<accession>A0AAD1IXD3</accession>
<keyword evidence="2" id="KW-1185">Reference proteome</keyword>
<protein>
    <submittedName>
        <fullName evidence="1">Uncharacterized protein</fullName>
    </submittedName>
</protein>
<dbReference type="EMBL" id="AP022617">
    <property type="protein sequence ID" value="BBZ62238.1"/>
    <property type="molecule type" value="Genomic_DNA"/>
</dbReference>
<dbReference type="Proteomes" id="UP000466039">
    <property type="component" value="Chromosome"/>
</dbReference>
<dbReference type="AlphaFoldDB" id="A0AAD1IXD3"/>
<evidence type="ECO:0000313" key="2">
    <source>
        <dbReference type="Proteomes" id="UP000466039"/>
    </source>
</evidence>
<organism evidence="1 2">
    <name type="scientific">Mycolicibacterium monacense</name>
    <name type="common">Mycobacterium monacense</name>
    <dbReference type="NCBI Taxonomy" id="85693"/>
    <lineage>
        <taxon>Bacteria</taxon>
        <taxon>Bacillati</taxon>
        <taxon>Actinomycetota</taxon>
        <taxon>Actinomycetes</taxon>
        <taxon>Mycobacteriales</taxon>
        <taxon>Mycobacteriaceae</taxon>
        <taxon>Mycolicibacterium</taxon>
    </lineage>
</organism>
<gene>
    <name evidence="1" type="ORF">MMON_35390</name>
</gene>
<proteinExistence type="predicted"/>
<reference evidence="1 2" key="1">
    <citation type="journal article" date="2019" name="Emerg. Microbes Infect.">
        <title>Comprehensive subspecies identification of 175 nontuberculous mycobacteria species based on 7547 genomic profiles.</title>
        <authorList>
            <person name="Matsumoto Y."/>
            <person name="Kinjo T."/>
            <person name="Motooka D."/>
            <person name="Nabeya D."/>
            <person name="Jung N."/>
            <person name="Uechi K."/>
            <person name="Horii T."/>
            <person name="Iida T."/>
            <person name="Fujita J."/>
            <person name="Nakamura S."/>
        </authorList>
    </citation>
    <scope>NUCLEOTIDE SEQUENCE [LARGE SCALE GENOMIC DNA]</scope>
    <source>
        <strain evidence="1 2">JCM 15658</strain>
    </source>
</reference>
<name>A0AAD1IXD3_MYCMB</name>
<evidence type="ECO:0000313" key="1">
    <source>
        <dbReference type="EMBL" id="BBZ62238.1"/>
    </source>
</evidence>
<sequence length="77" mass="8750">MLPHLAADVGENLVTVLQLNAEHRIGQGFDHATLDLYGTVFLCHNFSEILRCLLVVGVRRRYQRRAALAQLRPDHET</sequence>